<feature type="transmembrane region" description="Helical" evidence="1">
    <location>
        <begin position="20"/>
        <end position="37"/>
    </location>
</feature>
<dbReference type="PANTHER" id="PTHR14520">
    <property type="entry name" value="MITOCHONDRIAL RIBOSOMAL PROTEIN 63"/>
    <property type="match status" value="1"/>
</dbReference>
<accession>A0A8C5SI75</accession>
<dbReference type="Proteomes" id="UP000694406">
    <property type="component" value="Unplaced"/>
</dbReference>
<evidence type="ECO:0000313" key="3">
    <source>
        <dbReference type="Proteomes" id="UP000694406"/>
    </source>
</evidence>
<reference evidence="2" key="1">
    <citation type="submission" date="2025-08" db="UniProtKB">
        <authorList>
            <consortium name="Ensembl"/>
        </authorList>
    </citation>
    <scope>IDENTIFICATION</scope>
</reference>
<keyword evidence="1" id="KW-0812">Transmembrane</keyword>
<keyword evidence="1" id="KW-1133">Transmembrane helix</keyword>
<dbReference type="InterPro" id="IPR016576">
    <property type="entry name" value="Ribosomal_mL63"/>
</dbReference>
<evidence type="ECO:0000313" key="2">
    <source>
        <dbReference type="Ensembl" id="ENSLLTP00000016237.1"/>
    </source>
</evidence>
<dbReference type="GeneTree" id="ENSGT00390000008171"/>
<dbReference type="Pfam" id="PF14978">
    <property type="entry name" value="MRP-63"/>
    <property type="match status" value="1"/>
</dbReference>
<dbReference type="GO" id="GO:0032543">
    <property type="term" value="P:mitochondrial translation"/>
    <property type="evidence" value="ECO:0007669"/>
    <property type="project" value="TreeGrafter"/>
</dbReference>
<keyword evidence="1" id="KW-0472">Membrane</keyword>
<name>A0A8C5SI75_LATLA</name>
<keyword evidence="3" id="KW-1185">Reference proteome</keyword>
<evidence type="ECO:0008006" key="4">
    <source>
        <dbReference type="Google" id="ProtNLM"/>
    </source>
</evidence>
<organism evidence="2 3">
    <name type="scientific">Laticauda laticaudata</name>
    <name type="common">Blue-ringed sea krait</name>
    <name type="synonym">Blue-lipped sea krait</name>
    <dbReference type="NCBI Taxonomy" id="8630"/>
    <lineage>
        <taxon>Eukaryota</taxon>
        <taxon>Metazoa</taxon>
        <taxon>Chordata</taxon>
        <taxon>Craniata</taxon>
        <taxon>Vertebrata</taxon>
        <taxon>Euteleostomi</taxon>
        <taxon>Lepidosauria</taxon>
        <taxon>Squamata</taxon>
        <taxon>Bifurcata</taxon>
        <taxon>Unidentata</taxon>
        <taxon>Episquamata</taxon>
        <taxon>Toxicofera</taxon>
        <taxon>Serpentes</taxon>
        <taxon>Colubroidea</taxon>
        <taxon>Elapidae</taxon>
        <taxon>Laticaudinae</taxon>
        <taxon>Laticauda</taxon>
    </lineage>
</organism>
<dbReference type="AlphaFoldDB" id="A0A8C5SI75"/>
<proteinExistence type="predicted"/>
<reference evidence="2" key="2">
    <citation type="submission" date="2025-09" db="UniProtKB">
        <authorList>
            <consortium name="Ensembl"/>
        </authorList>
    </citation>
    <scope>IDENTIFICATION</scope>
</reference>
<evidence type="ECO:0000256" key="1">
    <source>
        <dbReference type="SAM" id="Phobius"/>
    </source>
</evidence>
<dbReference type="PANTHER" id="PTHR14520:SF4">
    <property type="entry name" value="LARGE RIBOSOMAL SUBUNIT PROTEIN ML63"/>
    <property type="match status" value="1"/>
</dbReference>
<dbReference type="Ensembl" id="ENSLLTT00000016854.1">
    <property type="protein sequence ID" value="ENSLLTP00000016237.1"/>
    <property type="gene ID" value="ENSLLTG00000012357.1"/>
</dbReference>
<sequence>MWGRRKRRRRRRRKKGRGRITFGSLMVSELVGLQWIGKHRQPRFITPLIKANTIRNLETEAENQYWLSCPYMTKEQEYCHDEKNGAKFPEHRYASEYLKHLHVTKKWADS</sequence>
<protein>
    <recommendedName>
        <fullName evidence="4">Ribosomal protein 63, mitochondrial</fullName>
    </recommendedName>
</protein>
<dbReference type="GO" id="GO:0003735">
    <property type="term" value="F:structural constituent of ribosome"/>
    <property type="evidence" value="ECO:0007669"/>
    <property type="project" value="TreeGrafter"/>
</dbReference>
<dbReference type="GO" id="GO:0005761">
    <property type="term" value="C:mitochondrial ribosome"/>
    <property type="evidence" value="ECO:0007669"/>
    <property type="project" value="InterPro"/>
</dbReference>